<feature type="domain" description="F-box" evidence="2">
    <location>
        <begin position="98"/>
        <end position="143"/>
    </location>
</feature>
<accession>A0A9P6E6C6</accession>
<name>A0A9P6E6C6_9AGAR</name>
<dbReference type="EMBL" id="MU157920">
    <property type="protein sequence ID" value="KAF9523332.1"/>
    <property type="molecule type" value="Genomic_DNA"/>
</dbReference>
<comment type="caution">
    <text evidence="3">The sequence shown here is derived from an EMBL/GenBank/DDBJ whole genome shotgun (WGS) entry which is preliminary data.</text>
</comment>
<protein>
    <recommendedName>
        <fullName evidence="2">F-box domain-containing protein</fullName>
    </recommendedName>
</protein>
<sequence length="548" mass="59513">MESEDEIRCPSGLGSAVSLTSNRSLPPSPFTPIEPPFGVAPQPAFQRTRAISSPNLLRSLSLKVRGKARGRAESNAQKIANPPRTQSPSVLLPPATPPKDVFNLPENILLRVLSHLSAPAVASCATVSRSFAIAARSSLYGMIDTTSISLSQLETVIAVLASRTDLAELVTTFICPHWPPFFLSNTKTRTSHMTQHKDALLTATFTLALERMLNLTTLTLPAFDVSLLAQHTAFGLRSITFLNDSFTEPEMKALFTWLDGQINITSLRFPYLLDPQKESHPLIVRTNLPVDSSSSGKTSVSKRPQTAPDSPFLKVFPTTPSPYTTPIPSPSSALFNDTSIYQEVFPFTSSTLLPNLATLHATPSLVTSLSVPLDNGSTSIRRPLELVTLNINSTLYTGLRPAALMSSLKGISQLGLVFSTNVDKRSFEKVLGAAGAALGSATEVEVIDDPFVDRISKPPSCGLRGLAISFHISGTHSDQEEMLYRSLQAALPRYKHLSTLRLSIYSDQYPVPHQRTPSTSEDALIRSWLKFCPTLTSVALSSGAEWQF</sequence>
<dbReference type="InterPro" id="IPR032675">
    <property type="entry name" value="LRR_dom_sf"/>
</dbReference>
<dbReference type="AlphaFoldDB" id="A0A9P6E6C6"/>
<evidence type="ECO:0000313" key="4">
    <source>
        <dbReference type="Proteomes" id="UP000807306"/>
    </source>
</evidence>
<dbReference type="SUPFAM" id="SSF81383">
    <property type="entry name" value="F-box domain"/>
    <property type="match status" value="1"/>
</dbReference>
<feature type="region of interest" description="Disordered" evidence="1">
    <location>
        <begin position="1"/>
        <end position="44"/>
    </location>
</feature>
<feature type="compositionally biased region" description="Low complexity" evidence="1">
    <location>
        <begin position="292"/>
        <end position="301"/>
    </location>
</feature>
<keyword evidence="4" id="KW-1185">Reference proteome</keyword>
<evidence type="ECO:0000259" key="2">
    <source>
        <dbReference type="PROSITE" id="PS50181"/>
    </source>
</evidence>
<dbReference type="InterPro" id="IPR036047">
    <property type="entry name" value="F-box-like_dom_sf"/>
</dbReference>
<feature type="region of interest" description="Disordered" evidence="1">
    <location>
        <begin position="286"/>
        <end position="314"/>
    </location>
</feature>
<dbReference type="OrthoDB" id="3259156at2759"/>
<gene>
    <name evidence="3" type="ORF">CPB83DRAFT_775661</name>
</gene>
<feature type="region of interest" description="Disordered" evidence="1">
    <location>
        <begin position="71"/>
        <end position="90"/>
    </location>
</feature>
<dbReference type="InterPro" id="IPR001810">
    <property type="entry name" value="F-box_dom"/>
</dbReference>
<feature type="compositionally biased region" description="Pro residues" evidence="1">
    <location>
        <begin position="26"/>
        <end position="35"/>
    </location>
</feature>
<reference evidence="3" key="1">
    <citation type="submission" date="2020-11" db="EMBL/GenBank/DDBJ databases">
        <authorList>
            <consortium name="DOE Joint Genome Institute"/>
            <person name="Ahrendt S."/>
            <person name="Riley R."/>
            <person name="Andreopoulos W."/>
            <person name="Labutti K."/>
            <person name="Pangilinan J."/>
            <person name="Ruiz-Duenas F.J."/>
            <person name="Barrasa J.M."/>
            <person name="Sanchez-Garcia M."/>
            <person name="Camarero S."/>
            <person name="Miyauchi S."/>
            <person name="Serrano A."/>
            <person name="Linde D."/>
            <person name="Babiker R."/>
            <person name="Drula E."/>
            <person name="Ayuso-Fernandez I."/>
            <person name="Pacheco R."/>
            <person name="Padilla G."/>
            <person name="Ferreira P."/>
            <person name="Barriuso J."/>
            <person name="Kellner H."/>
            <person name="Castanera R."/>
            <person name="Alfaro M."/>
            <person name="Ramirez L."/>
            <person name="Pisabarro A.G."/>
            <person name="Kuo A."/>
            <person name="Tritt A."/>
            <person name="Lipzen A."/>
            <person name="He G."/>
            <person name="Yan M."/>
            <person name="Ng V."/>
            <person name="Cullen D."/>
            <person name="Martin F."/>
            <person name="Rosso M.-N."/>
            <person name="Henrissat B."/>
            <person name="Hibbett D."/>
            <person name="Martinez A.T."/>
            <person name="Grigoriev I.V."/>
        </authorList>
    </citation>
    <scope>NUCLEOTIDE SEQUENCE</scope>
    <source>
        <strain evidence="3">CBS 506.95</strain>
    </source>
</reference>
<dbReference type="Gene3D" id="3.80.10.10">
    <property type="entry name" value="Ribonuclease Inhibitor"/>
    <property type="match status" value="1"/>
</dbReference>
<organism evidence="3 4">
    <name type="scientific">Crepidotus variabilis</name>
    <dbReference type="NCBI Taxonomy" id="179855"/>
    <lineage>
        <taxon>Eukaryota</taxon>
        <taxon>Fungi</taxon>
        <taxon>Dikarya</taxon>
        <taxon>Basidiomycota</taxon>
        <taxon>Agaricomycotina</taxon>
        <taxon>Agaricomycetes</taxon>
        <taxon>Agaricomycetidae</taxon>
        <taxon>Agaricales</taxon>
        <taxon>Agaricineae</taxon>
        <taxon>Crepidotaceae</taxon>
        <taxon>Crepidotus</taxon>
    </lineage>
</organism>
<proteinExistence type="predicted"/>
<feature type="compositionally biased region" description="Polar residues" evidence="1">
    <location>
        <begin position="74"/>
        <end position="89"/>
    </location>
</feature>
<dbReference type="Proteomes" id="UP000807306">
    <property type="component" value="Unassembled WGS sequence"/>
</dbReference>
<dbReference type="CDD" id="cd09917">
    <property type="entry name" value="F-box_SF"/>
    <property type="match status" value="1"/>
</dbReference>
<dbReference type="Pfam" id="PF12937">
    <property type="entry name" value="F-box-like"/>
    <property type="match status" value="1"/>
</dbReference>
<evidence type="ECO:0000256" key="1">
    <source>
        <dbReference type="SAM" id="MobiDB-lite"/>
    </source>
</evidence>
<dbReference type="PROSITE" id="PS50181">
    <property type="entry name" value="FBOX"/>
    <property type="match status" value="1"/>
</dbReference>
<evidence type="ECO:0000313" key="3">
    <source>
        <dbReference type="EMBL" id="KAF9523332.1"/>
    </source>
</evidence>